<name>Q3B1T9_CHLL3</name>
<dbReference type="KEGG" id="plt:Plut_1841"/>
<proteinExistence type="predicted"/>
<dbReference type="HOGENOM" id="CLU_2303250_0_0_10"/>
<reference evidence="2" key="1">
    <citation type="submission" date="2005-08" db="EMBL/GenBank/DDBJ databases">
        <title>Complete sequence of Pelodictyon luteolum DSM 273.</title>
        <authorList>
            <consortium name="US DOE Joint Genome Institute"/>
            <person name="Copeland A."/>
            <person name="Lucas S."/>
            <person name="Lapidus A."/>
            <person name="Barry K."/>
            <person name="Detter J.C."/>
            <person name="Glavina T."/>
            <person name="Hammon N."/>
            <person name="Israni S."/>
            <person name="Pitluck S."/>
            <person name="Bryant D."/>
            <person name="Schmutz J."/>
            <person name="Larimer F."/>
            <person name="Land M."/>
            <person name="Kyrpides N."/>
            <person name="Ivanova N."/>
            <person name="Richardson P."/>
        </authorList>
    </citation>
    <scope>NUCLEOTIDE SEQUENCE [LARGE SCALE GENOMIC DNA]</scope>
    <source>
        <strain evidence="2">DSM 273 / BCRC 81028 / 2530</strain>
    </source>
</reference>
<sequence length="100" mass="11281">MKMGLMASVKNLIQPKRDSRTLSISIDEMPRPRDWGTMELMVGNQILLSRDMALVGGSTEELLGWIEGNLEKIRSSGYERVEYANVDVALQEKINQVLQS</sequence>
<organism evidence="1 2">
    <name type="scientific">Chlorobium luteolum (strain DSM 273 / BCRC 81028 / 2530)</name>
    <name type="common">Pelodictyon luteolum</name>
    <dbReference type="NCBI Taxonomy" id="319225"/>
    <lineage>
        <taxon>Bacteria</taxon>
        <taxon>Pseudomonadati</taxon>
        <taxon>Chlorobiota</taxon>
        <taxon>Chlorobiia</taxon>
        <taxon>Chlorobiales</taxon>
        <taxon>Chlorobiaceae</taxon>
        <taxon>Chlorobium/Pelodictyon group</taxon>
        <taxon>Pelodictyon</taxon>
    </lineage>
</organism>
<dbReference type="EMBL" id="CP000096">
    <property type="protein sequence ID" value="ABB24692.1"/>
    <property type="molecule type" value="Genomic_DNA"/>
</dbReference>
<dbReference type="Proteomes" id="UP000002709">
    <property type="component" value="Chromosome"/>
</dbReference>
<protein>
    <submittedName>
        <fullName evidence="1">Uncharacterized protein</fullName>
    </submittedName>
</protein>
<gene>
    <name evidence="1" type="ordered locus">Plut_1841</name>
</gene>
<dbReference type="AlphaFoldDB" id="Q3B1T9"/>
<keyword evidence="2" id="KW-1185">Reference proteome</keyword>
<evidence type="ECO:0000313" key="1">
    <source>
        <dbReference type="EMBL" id="ABB24692.1"/>
    </source>
</evidence>
<accession>Q3B1T9</accession>
<evidence type="ECO:0000313" key="2">
    <source>
        <dbReference type="Proteomes" id="UP000002709"/>
    </source>
</evidence>
<dbReference type="STRING" id="319225.Plut_1841"/>